<name>A0A132MWP5_9ACTN</name>
<dbReference type="AlphaFoldDB" id="A0A132MWP5"/>
<evidence type="ECO:0000313" key="1">
    <source>
        <dbReference type="EMBL" id="KWX02263.1"/>
    </source>
</evidence>
<reference evidence="2" key="1">
    <citation type="submission" date="2015-04" db="EMBL/GenBank/DDBJ databases">
        <title>Physiological reanalysis, assessment of diazotrophy, and genome sequences of multiple isolates of Streptomyces thermoautotrophicus.</title>
        <authorList>
            <person name="MacKellar D.C."/>
            <person name="Lieber L."/>
            <person name="Norman J."/>
            <person name="Bolger A."/>
            <person name="Tobin C."/>
            <person name="Murray J.W."/>
            <person name="Chang R."/>
            <person name="Ford T."/>
            <person name="Nguyen P.Q."/>
            <person name="Woodward J."/>
            <person name="Permingeat H."/>
            <person name="Joshi N.S."/>
            <person name="Silver P.A."/>
            <person name="Usadel B."/>
            <person name="Rutherford A.W."/>
            <person name="Friesen M."/>
            <person name="Prell J."/>
        </authorList>
    </citation>
    <scope>NUCLEOTIDE SEQUENCE [LARGE SCALE GENOMIC DNA]</scope>
    <source>
        <strain evidence="2">H1</strain>
    </source>
</reference>
<dbReference type="Proteomes" id="UP000070188">
    <property type="component" value="Unassembled WGS sequence"/>
</dbReference>
<dbReference type="Gene3D" id="1.10.10.1150">
    <property type="entry name" value="Coenzyme PQQ synthesis protein D (PqqD)"/>
    <property type="match status" value="1"/>
</dbReference>
<gene>
    <name evidence="1" type="ORF">LI90_3306</name>
</gene>
<sequence length="98" mass="10840">MEAMSKIALASHVVCRNTSGSLRMLFDRDKGVMYELNESASSVVGLLAERPQTLEELLDALTQEYDAPRNVLAEDVALLIEDFRNAGLVEVETVNREA</sequence>
<organism evidence="1 2">
    <name type="scientific">Carbonactinospora thermoautotrophica</name>
    <dbReference type="NCBI Taxonomy" id="1469144"/>
    <lineage>
        <taxon>Bacteria</taxon>
        <taxon>Bacillati</taxon>
        <taxon>Actinomycetota</taxon>
        <taxon>Actinomycetes</taxon>
        <taxon>Kitasatosporales</taxon>
        <taxon>Carbonactinosporaceae</taxon>
        <taxon>Carbonactinospora</taxon>
    </lineage>
</organism>
<dbReference type="Pfam" id="PF05402">
    <property type="entry name" value="PqqD"/>
    <property type="match status" value="1"/>
</dbReference>
<dbReference type="InterPro" id="IPR041881">
    <property type="entry name" value="PqqD_sf"/>
</dbReference>
<comment type="caution">
    <text evidence="1">The sequence shown here is derived from an EMBL/GenBank/DDBJ whole genome shotgun (WGS) entry which is preliminary data.</text>
</comment>
<evidence type="ECO:0000313" key="2">
    <source>
        <dbReference type="Proteomes" id="UP000070188"/>
    </source>
</evidence>
<dbReference type="InterPro" id="IPR008792">
    <property type="entry name" value="PQQD"/>
</dbReference>
<protein>
    <recommendedName>
        <fullName evidence="3">Coenzyme PQQ synthesis protein D (PqqD)</fullName>
    </recommendedName>
</protein>
<dbReference type="STRING" id="1469144.LI90_3306"/>
<dbReference type="EMBL" id="LAXD01000001">
    <property type="protein sequence ID" value="KWX02263.1"/>
    <property type="molecule type" value="Genomic_DNA"/>
</dbReference>
<keyword evidence="2" id="KW-1185">Reference proteome</keyword>
<proteinExistence type="predicted"/>
<dbReference type="PATRIC" id="fig|1469144.10.peg.3555"/>
<evidence type="ECO:0008006" key="3">
    <source>
        <dbReference type="Google" id="ProtNLM"/>
    </source>
</evidence>
<accession>A0A132MWP5</accession>